<dbReference type="CDD" id="cd00293">
    <property type="entry name" value="USP-like"/>
    <property type="match status" value="1"/>
</dbReference>
<keyword evidence="4" id="KW-1185">Reference proteome</keyword>
<evidence type="ECO:0000259" key="2">
    <source>
        <dbReference type="Pfam" id="PF00582"/>
    </source>
</evidence>
<feature type="domain" description="UspA" evidence="2">
    <location>
        <begin position="1"/>
        <end position="139"/>
    </location>
</feature>
<evidence type="ECO:0000256" key="1">
    <source>
        <dbReference type="ARBA" id="ARBA00008791"/>
    </source>
</evidence>
<dbReference type="RefSeq" id="WP_159763771.1">
    <property type="nucleotide sequence ID" value="NZ_WUUT01000003.1"/>
</dbReference>
<dbReference type="InterPro" id="IPR006015">
    <property type="entry name" value="Universal_stress_UspA"/>
</dbReference>
<dbReference type="PANTHER" id="PTHR46268:SF6">
    <property type="entry name" value="UNIVERSAL STRESS PROTEIN UP12"/>
    <property type="match status" value="1"/>
</dbReference>
<sequence>MYETVLVPVDGSDESRTAAAEAVELTASEGMLHALAVIEELPMHRRSGKAEKFDRGGDRSEAEEAIAAVADRAETADVDYETTITEGAPSREISSYAEAVDADAIVVGKRGASESAGEILGSTTERVLKNAPTTVVAVPS</sequence>
<dbReference type="OrthoDB" id="105697at2157"/>
<dbReference type="PANTHER" id="PTHR46268">
    <property type="entry name" value="STRESS RESPONSE PROTEIN NHAX"/>
    <property type="match status" value="1"/>
</dbReference>
<gene>
    <name evidence="3" type="ORF">GRX03_08425</name>
</gene>
<dbReference type="InterPro" id="IPR014729">
    <property type="entry name" value="Rossmann-like_a/b/a_fold"/>
</dbReference>
<organism evidence="3 4">
    <name type="scientific">Halovenus carboxidivorans</name>
    <dbReference type="NCBI Taxonomy" id="2692199"/>
    <lineage>
        <taxon>Archaea</taxon>
        <taxon>Methanobacteriati</taxon>
        <taxon>Methanobacteriota</taxon>
        <taxon>Stenosarchaea group</taxon>
        <taxon>Halobacteria</taxon>
        <taxon>Halobacteriales</taxon>
        <taxon>Haloarculaceae</taxon>
        <taxon>Halovenus</taxon>
    </lineage>
</organism>
<dbReference type="AlphaFoldDB" id="A0A6B0T612"/>
<comment type="similarity">
    <text evidence="1">Belongs to the universal stress protein A family.</text>
</comment>
<comment type="caution">
    <text evidence="3">The sequence shown here is derived from an EMBL/GenBank/DDBJ whole genome shotgun (WGS) entry which is preliminary data.</text>
</comment>
<evidence type="ECO:0000313" key="4">
    <source>
        <dbReference type="Proteomes" id="UP000466535"/>
    </source>
</evidence>
<dbReference type="Pfam" id="PF00582">
    <property type="entry name" value="Usp"/>
    <property type="match status" value="1"/>
</dbReference>
<dbReference type="Proteomes" id="UP000466535">
    <property type="component" value="Unassembled WGS sequence"/>
</dbReference>
<protein>
    <submittedName>
        <fullName evidence="3">Universal stress protein</fullName>
    </submittedName>
</protein>
<dbReference type="Gene3D" id="3.40.50.620">
    <property type="entry name" value="HUPs"/>
    <property type="match status" value="1"/>
</dbReference>
<dbReference type="EMBL" id="WUUT01000003">
    <property type="protein sequence ID" value="MXR51626.1"/>
    <property type="molecule type" value="Genomic_DNA"/>
</dbReference>
<evidence type="ECO:0000313" key="3">
    <source>
        <dbReference type="EMBL" id="MXR51626.1"/>
    </source>
</evidence>
<dbReference type="InterPro" id="IPR006016">
    <property type="entry name" value="UspA"/>
</dbReference>
<name>A0A6B0T612_9EURY</name>
<proteinExistence type="inferred from homology"/>
<reference evidence="3 4" key="1">
    <citation type="submission" date="2019-12" db="EMBL/GenBank/DDBJ databases">
        <title>Isolation and characterization of three novel carbon monoxide-oxidizing members of Halobacteria from salione crusts and soils.</title>
        <authorList>
            <person name="Myers M.R."/>
            <person name="King G.M."/>
        </authorList>
    </citation>
    <scope>NUCLEOTIDE SEQUENCE [LARGE SCALE GENOMIC DNA]</scope>
    <source>
        <strain evidence="3 4">WSH3</strain>
    </source>
</reference>
<dbReference type="PRINTS" id="PR01438">
    <property type="entry name" value="UNVRSLSTRESS"/>
</dbReference>
<dbReference type="SUPFAM" id="SSF52402">
    <property type="entry name" value="Adenine nucleotide alpha hydrolases-like"/>
    <property type="match status" value="1"/>
</dbReference>
<accession>A0A6B0T612</accession>